<dbReference type="InterPro" id="IPR051425">
    <property type="entry name" value="Formin_Homology"/>
</dbReference>
<dbReference type="GeneID" id="55973272"/>
<evidence type="ECO:0000256" key="1">
    <source>
        <dbReference type="SAM" id="MobiDB-lite"/>
    </source>
</evidence>
<dbReference type="Proteomes" id="UP000749293">
    <property type="component" value="Unassembled WGS sequence"/>
</dbReference>
<dbReference type="OrthoDB" id="5329403at2759"/>
<comment type="caution">
    <text evidence="2">The sequence shown here is derived from an EMBL/GenBank/DDBJ whole genome shotgun (WGS) entry which is preliminary data.</text>
</comment>
<accession>A0A9P4YUE9</accession>
<protein>
    <submittedName>
        <fullName evidence="2">Uncharacterized protein</fullName>
    </submittedName>
</protein>
<feature type="compositionally biased region" description="Polar residues" evidence="1">
    <location>
        <begin position="50"/>
        <end position="70"/>
    </location>
</feature>
<sequence length="766" mass="81277">MAAKMPPNMHRKPGSGNAKPVRPAIPLPHVKRQAAAAAAATTRAPKALENTATEKASATPEAQSTAQTVAEGTGKVTQHGVKPTSATAPVVNGRSHARGKANSQHDAKATTPTASSEPDETKPEGPAQHDGLNTRGRGGTPPVSRPSSMTLRQQMAPPFQPSGLLPHLASAPETMNGLHAQQPPPLPPPPHMVNGHSHTHSSHPSFGSTHFSAFHGSTGSSPAPPLSGGGIASAPGMPVPDARQSYMAHTPAPVGGFPPSIPPGLENMMGVDMYGHPGMAYAHPMDPFQQQQQHQYGNNFPLSTSHSFHDSQSSVRPEDGGPYRQYATPRSDVPRLGEDARHVPAGSMGPPSQQGPPSMGPPPNGGGGDDASGLVEHIQQQFGTPELADCTLELRHPDPRVPPIRIPGHRIVLSRSPVLGELMRKQALSQQQPQQPTLSLQAQDDWIRADTFYMACQRLYGLPLLAVPPRMDMDMDNSTTTAAGNALDRFNFALSYAGAGHLLGWGPVVRRGCEIAAELVSLETAETAMAFALSRHEDRGSYENLRYGDGSRALLGAVLGFVASKLSPSFKLDTSVSTAQQGGVAGYSRLPQASRSLNQPPPHIQFGDLSLTNGQQQPPSAADAPQASQQHATTALPTILSRILINLPFSYLKMLLESSMHGWAGAETRLSVVLDVVREREARRERAIDAVNAGRIPEFHSIQAALSNTEPAAAHSSPWALLAWQEEVTRPSSADGPCLGRRWVPLRGHEQVRHRMNGNAAGAAYP</sequence>
<feature type="compositionally biased region" description="Low complexity" evidence="1">
    <location>
        <begin position="344"/>
        <end position="357"/>
    </location>
</feature>
<feature type="compositionally biased region" description="Pro residues" evidence="1">
    <location>
        <begin position="182"/>
        <end position="191"/>
    </location>
</feature>
<dbReference type="EMBL" id="JAANYQ010000008">
    <property type="protein sequence ID" value="KAF4122742.1"/>
    <property type="molecule type" value="Genomic_DNA"/>
</dbReference>
<feature type="compositionally biased region" description="Basic and acidic residues" evidence="1">
    <location>
        <begin position="332"/>
        <end position="342"/>
    </location>
</feature>
<feature type="compositionally biased region" description="Low complexity" evidence="1">
    <location>
        <begin position="615"/>
        <end position="630"/>
    </location>
</feature>
<evidence type="ECO:0000313" key="3">
    <source>
        <dbReference type="Proteomes" id="UP000749293"/>
    </source>
</evidence>
<feature type="compositionally biased region" description="Low complexity" evidence="1">
    <location>
        <begin position="303"/>
        <end position="314"/>
    </location>
</feature>
<feature type="region of interest" description="Disordered" evidence="1">
    <location>
        <begin position="592"/>
        <end position="630"/>
    </location>
</feature>
<evidence type="ECO:0000313" key="2">
    <source>
        <dbReference type="EMBL" id="KAF4122742.1"/>
    </source>
</evidence>
<organism evidence="2 3">
    <name type="scientific">Geosmithia morbida</name>
    <dbReference type="NCBI Taxonomy" id="1094350"/>
    <lineage>
        <taxon>Eukaryota</taxon>
        <taxon>Fungi</taxon>
        <taxon>Dikarya</taxon>
        <taxon>Ascomycota</taxon>
        <taxon>Pezizomycotina</taxon>
        <taxon>Sordariomycetes</taxon>
        <taxon>Hypocreomycetidae</taxon>
        <taxon>Hypocreales</taxon>
        <taxon>Bionectriaceae</taxon>
        <taxon>Geosmithia</taxon>
    </lineage>
</organism>
<dbReference type="PANTHER" id="PTHR45725">
    <property type="entry name" value="FORMIN HOMOLOGY 2 FAMILY MEMBER"/>
    <property type="match status" value="1"/>
</dbReference>
<name>A0A9P4YUE9_9HYPO</name>
<feature type="region of interest" description="Disordered" evidence="1">
    <location>
        <begin position="1"/>
        <end position="205"/>
    </location>
</feature>
<feature type="region of interest" description="Disordered" evidence="1">
    <location>
        <begin position="289"/>
        <end position="373"/>
    </location>
</feature>
<proteinExistence type="predicted"/>
<dbReference type="PANTHER" id="PTHR45725:SF18">
    <property type="entry name" value="ORC1-LIKE AAA ATPASE DOMAIN-CONTAINING PROTEIN"/>
    <property type="match status" value="1"/>
</dbReference>
<dbReference type="RefSeq" id="XP_035321394.1">
    <property type="nucleotide sequence ID" value="XM_035469014.1"/>
</dbReference>
<gene>
    <name evidence="2" type="ORF">GMORB2_7049</name>
</gene>
<reference evidence="2" key="1">
    <citation type="submission" date="2020-03" db="EMBL/GenBank/DDBJ databases">
        <title>Site-based positive gene gene selection in Geosmithia morbida across the United States reveals a broad range of putative effectors and factors for local host and environmental adapation.</title>
        <authorList>
            <person name="Onufrak A."/>
            <person name="Murdoch R.W."/>
            <person name="Gazis R."/>
            <person name="Huff M."/>
            <person name="Staton M."/>
            <person name="Klingeman W."/>
            <person name="Hadziabdic D."/>
        </authorList>
    </citation>
    <scope>NUCLEOTIDE SEQUENCE</scope>
    <source>
        <strain evidence="2">1262</strain>
    </source>
</reference>
<keyword evidence="3" id="KW-1185">Reference proteome</keyword>
<dbReference type="AlphaFoldDB" id="A0A9P4YUE9"/>